<gene>
    <name evidence="3" type="ORF">PHYEVI_LOCUS3459</name>
</gene>
<dbReference type="PANTHER" id="PTHR45774">
    <property type="entry name" value="BTB/POZ DOMAIN-CONTAINING"/>
    <property type="match status" value="1"/>
</dbReference>
<feature type="domain" description="BACK" evidence="2">
    <location>
        <begin position="114"/>
        <end position="184"/>
    </location>
</feature>
<dbReference type="Gene3D" id="1.25.40.420">
    <property type="match status" value="1"/>
</dbReference>
<evidence type="ECO:0000259" key="2">
    <source>
        <dbReference type="Pfam" id="PF07707"/>
    </source>
</evidence>
<evidence type="ECO:0000313" key="4">
    <source>
        <dbReference type="Proteomes" id="UP001153712"/>
    </source>
</evidence>
<proteinExistence type="predicted"/>
<sequence length="287" mass="31895">MALISENEPQEDSKPSFKSNYPSETHTTSSSKPDPLQIDKPIVALQLLTTAIKLQDLQLAKQCVENLNNRLNETNVLLVLKHLSQYTDDPGTPADRFAPSAPPEGDHWARDLVDNLRNNCYQAIDGRADFVLAHKDVVELGYGDLLSIATRDTLEASSELLVYSAVMRWAVERSKRMSPEAQKVHLRAVLGDLVYAPRYGLMTKKEFLCRTVDGVKGPDRSGVLEESESERILGYIRKKGVGGELPRGAGVPRKRPSRGRGELGCGRRSGCERFLINFLACWTAVFD</sequence>
<evidence type="ECO:0000256" key="1">
    <source>
        <dbReference type="SAM" id="MobiDB-lite"/>
    </source>
</evidence>
<feature type="region of interest" description="Disordered" evidence="1">
    <location>
        <begin position="244"/>
        <end position="263"/>
    </location>
</feature>
<dbReference type="EMBL" id="OU900106">
    <property type="protein sequence ID" value="CAG9857048.1"/>
    <property type="molecule type" value="Genomic_DNA"/>
</dbReference>
<keyword evidence="4" id="KW-1185">Reference proteome</keyword>
<name>A0A9N9TIP7_PHYSR</name>
<dbReference type="AlphaFoldDB" id="A0A9N9TIP7"/>
<dbReference type="InterPro" id="IPR011705">
    <property type="entry name" value="BACK"/>
</dbReference>
<feature type="compositionally biased region" description="Polar residues" evidence="1">
    <location>
        <begin position="16"/>
        <end position="32"/>
    </location>
</feature>
<feature type="region of interest" description="Disordered" evidence="1">
    <location>
        <begin position="1"/>
        <end position="36"/>
    </location>
</feature>
<dbReference type="Proteomes" id="UP001153712">
    <property type="component" value="Chromosome 13"/>
</dbReference>
<evidence type="ECO:0000313" key="3">
    <source>
        <dbReference type="EMBL" id="CAG9857048.1"/>
    </source>
</evidence>
<dbReference type="GO" id="GO:0022008">
    <property type="term" value="P:neurogenesis"/>
    <property type="evidence" value="ECO:0007669"/>
    <property type="project" value="TreeGrafter"/>
</dbReference>
<dbReference type="GO" id="GO:0005829">
    <property type="term" value="C:cytosol"/>
    <property type="evidence" value="ECO:0007669"/>
    <property type="project" value="TreeGrafter"/>
</dbReference>
<dbReference type="Pfam" id="PF07707">
    <property type="entry name" value="BACK"/>
    <property type="match status" value="1"/>
</dbReference>
<organism evidence="3 4">
    <name type="scientific">Phyllotreta striolata</name>
    <name type="common">Striped flea beetle</name>
    <name type="synonym">Crioceris striolata</name>
    <dbReference type="NCBI Taxonomy" id="444603"/>
    <lineage>
        <taxon>Eukaryota</taxon>
        <taxon>Metazoa</taxon>
        <taxon>Ecdysozoa</taxon>
        <taxon>Arthropoda</taxon>
        <taxon>Hexapoda</taxon>
        <taxon>Insecta</taxon>
        <taxon>Pterygota</taxon>
        <taxon>Neoptera</taxon>
        <taxon>Endopterygota</taxon>
        <taxon>Coleoptera</taxon>
        <taxon>Polyphaga</taxon>
        <taxon>Cucujiformia</taxon>
        <taxon>Chrysomeloidea</taxon>
        <taxon>Chrysomelidae</taxon>
        <taxon>Galerucinae</taxon>
        <taxon>Alticini</taxon>
        <taxon>Phyllotreta</taxon>
    </lineage>
</organism>
<dbReference type="OrthoDB" id="6335872at2759"/>
<dbReference type="PANTHER" id="PTHR45774:SF4">
    <property type="entry name" value="AXUNDEAD, ISOFORM F"/>
    <property type="match status" value="1"/>
</dbReference>
<protein>
    <recommendedName>
        <fullName evidence="2">BACK domain-containing protein</fullName>
    </recommendedName>
</protein>
<reference evidence="3" key="1">
    <citation type="submission" date="2022-01" db="EMBL/GenBank/DDBJ databases">
        <authorList>
            <person name="King R."/>
        </authorList>
    </citation>
    <scope>NUCLEOTIDE SEQUENCE</scope>
</reference>
<accession>A0A9N9TIP7</accession>